<comment type="catalytic activity">
    <reaction evidence="2">
        <text>2 GTP = 3',3'-c-di-GMP + 2 diphosphate</text>
        <dbReference type="Rhea" id="RHEA:24898"/>
        <dbReference type="ChEBI" id="CHEBI:33019"/>
        <dbReference type="ChEBI" id="CHEBI:37565"/>
        <dbReference type="ChEBI" id="CHEBI:58805"/>
        <dbReference type="EC" id="2.7.7.65"/>
    </reaction>
</comment>
<dbReference type="PANTHER" id="PTHR45138">
    <property type="entry name" value="REGULATORY COMPONENTS OF SENSORY TRANSDUCTION SYSTEM"/>
    <property type="match status" value="1"/>
</dbReference>
<dbReference type="GO" id="GO:0043709">
    <property type="term" value="P:cell adhesion involved in single-species biofilm formation"/>
    <property type="evidence" value="ECO:0007669"/>
    <property type="project" value="TreeGrafter"/>
</dbReference>
<keyword evidence="4" id="KW-1185">Reference proteome</keyword>
<dbReference type="STRING" id="1458307.OSB_08730"/>
<name>A0A0K0Y3H9_9RHOB</name>
<reference evidence="3 4" key="1">
    <citation type="journal article" date="2015" name="Genome Announc.">
        <title>Closed Genome Sequence of Octadecabacter temperatus SB1, the First Mesophilic Species of the Genus Octadecabacter.</title>
        <authorList>
            <person name="Voget S."/>
            <person name="Billerbeck S."/>
            <person name="Simon M."/>
            <person name="Daniel R."/>
        </authorList>
    </citation>
    <scope>NUCLEOTIDE SEQUENCE [LARGE SCALE GENOMIC DNA]</scope>
    <source>
        <strain evidence="3 4">SB1</strain>
    </source>
</reference>
<dbReference type="Pfam" id="PF00990">
    <property type="entry name" value="GGDEF"/>
    <property type="match status" value="1"/>
</dbReference>
<dbReference type="GO" id="GO:0052621">
    <property type="term" value="F:diguanylate cyclase activity"/>
    <property type="evidence" value="ECO:0007669"/>
    <property type="project" value="UniProtKB-EC"/>
</dbReference>
<proteinExistence type="predicted"/>
<dbReference type="InterPro" id="IPR050469">
    <property type="entry name" value="Diguanylate_Cyclase"/>
</dbReference>
<dbReference type="InterPro" id="IPR001789">
    <property type="entry name" value="Sig_transdc_resp-reg_receiver"/>
</dbReference>
<dbReference type="RefSeq" id="WP_049833822.1">
    <property type="nucleotide sequence ID" value="NZ_CP012160.1"/>
</dbReference>
<dbReference type="PROSITE" id="PS50110">
    <property type="entry name" value="RESPONSE_REGULATORY"/>
    <property type="match status" value="1"/>
</dbReference>
<dbReference type="Proteomes" id="UP000067444">
    <property type="component" value="Chromosome"/>
</dbReference>
<dbReference type="EC" id="2.7.7.65" evidence="1"/>
<dbReference type="OrthoDB" id="9812260at2"/>
<dbReference type="PROSITE" id="PS50887">
    <property type="entry name" value="GGDEF"/>
    <property type="match status" value="1"/>
</dbReference>
<evidence type="ECO:0000313" key="4">
    <source>
        <dbReference type="Proteomes" id="UP000067444"/>
    </source>
</evidence>
<dbReference type="CDD" id="cd01949">
    <property type="entry name" value="GGDEF"/>
    <property type="match status" value="1"/>
</dbReference>
<accession>A0A0K0Y3H9</accession>
<dbReference type="SMART" id="SM00448">
    <property type="entry name" value="REC"/>
    <property type="match status" value="1"/>
</dbReference>
<dbReference type="PATRIC" id="fig|1458307.3.peg.884"/>
<dbReference type="InterPro" id="IPR029787">
    <property type="entry name" value="Nucleotide_cyclase"/>
</dbReference>
<dbReference type="Pfam" id="PF00072">
    <property type="entry name" value="Response_reg"/>
    <property type="match status" value="1"/>
</dbReference>
<dbReference type="SUPFAM" id="SSF52172">
    <property type="entry name" value="CheY-like"/>
    <property type="match status" value="2"/>
</dbReference>
<sequence>MAGEILIIDAVATNRIVLKVKLLSAQYRVRLCETLAEAKAEIDASLPDLILLDTAIGAKSVHAFCAALKADEHASLIPIIATGGFATPHDRVAALEAGADDVLSKPFDDHIMQARIRSLLRGRDARQELRMREGTRTALGFAEAYSEFTAPTQMIVASHGDTLAPDLGYLAKTLENVQITASATESITRGTLRQYPVDLFLLDFRAGLSDDKVLYRILSELRSRSATRHAGIMALLPADARHAAAMALDLGASDIVYSTVDADEIRHRCAVLIQAKHEADALRRTVESGLEAAITDPLTGLFNRRYAMPHLSRLSAESRKNGRQFAIMALDLDHFKSVNDTYGHSAGDEILRQTAQRLQGNLRAVDLLARIGGEEFLVAIPNSDVIHAKKAAERLCQLIGGTPFFVGPDRQEVRVTMSVGVYLSDGNDTGEVVENHGELVNAADVALYAAKNGGRNKVSLSAA</sequence>
<dbReference type="SUPFAM" id="SSF55073">
    <property type="entry name" value="Nucleotide cyclase"/>
    <property type="match status" value="1"/>
</dbReference>
<dbReference type="AlphaFoldDB" id="A0A0K0Y3H9"/>
<dbReference type="EMBL" id="CP012160">
    <property type="protein sequence ID" value="AKS45432.1"/>
    <property type="molecule type" value="Genomic_DNA"/>
</dbReference>
<gene>
    <name evidence="3" type="primary">pleD</name>
    <name evidence="3" type="ORF">OSB_08730</name>
</gene>
<evidence type="ECO:0000313" key="3">
    <source>
        <dbReference type="EMBL" id="AKS45432.1"/>
    </source>
</evidence>
<dbReference type="KEGG" id="otm:OSB_08730"/>
<dbReference type="GO" id="GO:1902201">
    <property type="term" value="P:negative regulation of bacterial-type flagellum-dependent cell motility"/>
    <property type="evidence" value="ECO:0007669"/>
    <property type="project" value="TreeGrafter"/>
</dbReference>
<dbReference type="GO" id="GO:0005886">
    <property type="term" value="C:plasma membrane"/>
    <property type="evidence" value="ECO:0007669"/>
    <property type="project" value="TreeGrafter"/>
</dbReference>
<dbReference type="Gene3D" id="3.40.50.2300">
    <property type="match status" value="1"/>
</dbReference>
<dbReference type="InterPro" id="IPR043128">
    <property type="entry name" value="Rev_trsase/Diguanyl_cyclase"/>
</dbReference>
<dbReference type="NCBIfam" id="TIGR00254">
    <property type="entry name" value="GGDEF"/>
    <property type="match status" value="1"/>
</dbReference>
<dbReference type="InterPro" id="IPR000160">
    <property type="entry name" value="GGDEF_dom"/>
</dbReference>
<evidence type="ECO:0000256" key="1">
    <source>
        <dbReference type="ARBA" id="ARBA00012528"/>
    </source>
</evidence>
<dbReference type="PANTHER" id="PTHR45138:SF9">
    <property type="entry name" value="DIGUANYLATE CYCLASE DGCM-RELATED"/>
    <property type="match status" value="1"/>
</dbReference>
<dbReference type="InterPro" id="IPR011006">
    <property type="entry name" value="CheY-like_superfamily"/>
</dbReference>
<dbReference type="GO" id="GO:0000160">
    <property type="term" value="P:phosphorelay signal transduction system"/>
    <property type="evidence" value="ECO:0007669"/>
    <property type="project" value="InterPro"/>
</dbReference>
<evidence type="ECO:0000256" key="2">
    <source>
        <dbReference type="ARBA" id="ARBA00034247"/>
    </source>
</evidence>
<organism evidence="3 4">
    <name type="scientific">Octadecabacter temperatus</name>
    <dbReference type="NCBI Taxonomy" id="1458307"/>
    <lineage>
        <taxon>Bacteria</taxon>
        <taxon>Pseudomonadati</taxon>
        <taxon>Pseudomonadota</taxon>
        <taxon>Alphaproteobacteria</taxon>
        <taxon>Rhodobacterales</taxon>
        <taxon>Roseobacteraceae</taxon>
        <taxon>Octadecabacter</taxon>
    </lineage>
</organism>
<dbReference type="Gene3D" id="3.30.70.270">
    <property type="match status" value="1"/>
</dbReference>
<dbReference type="SMART" id="SM00267">
    <property type="entry name" value="GGDEF"/>
    <property type="match status" value="1"/>
</dbReference>
<dbReference type="FunFam" id="3.30.70.270:FF:000001">
    <property type="entry name" value="Diguanylate cyclase domain protein"/>
    <property type="match status" value="1"/>
</dbReference>
<protein>
    <recommendedName>
        <fullName evidence="1">diguanylate cyclase</fullName>
        <ecNumber evidence="1">2.7.7.65</ecNumber>
    </recommendedName>
</protein>